<dbReference type="SUPFAM" id="SSF56436">
    <property type="entry name" value="C-type lectin-like"/>
    <property type="match status" value="1"/>
</dbReference>
<dbReference type="RefSeq" id="WP_322543039.1">
    <property type="nucleotide sequence ID" value="NZ_JAOBTT010000001.1"/>
</dbReference>
<evidence type="ECO:0000259" key="3">
    <source>
        <dbReference type="Pfam" id="PF03781"/>
    </source>
</evidence>
<gene>
    <name evidence="4" type="ORF">N4G40_12895</name>
</gene>
<dbReference type="Proteomes" id="UP001288620">
    <property type="component" value="Unassembled WGS sequence"/>
</dbReference>
<organism evidence="4 5">
    <name type="scientific">Pantoea eucrina</name>
    <dbReference type="NCBI Taxonomy" id="472693"/>
    <lineage>
        <taxon>Bacteria</taxon>
        <taxon>Pseudomonadati</taxon>
        <taxon>Pseudomonadota</taxon>
        <taxon>Gammaproteobacteria</taxon>
        <taxon>Enterobacterales</taxon>
        <taxon>Erwiniaceae</taxon>
        <taxon>Pantoea</taxon>
    </lineage>
</organism>
<accession>A0ABU5LHF3</accession>
<feature type="domain" description="Sulfatase-modifying factor enzyme-like" evidence="3">
    <location>
        <begin position="115"/>
        <end position="305"/>
    </location>
</feature>
<keyword evidence="5" id="KW-1185">Reference proteome</keyword>
<dbReference type="EMBL" id="JAOBTT010000001">
    <property type="protein sequence ID" value="MDZ7279156.1"/>
    <property type="molecule type" value="Genomic_DNA"/>
</dbReference>
<feature type="signal peptide" evidence="2">
    <location>
        <begin position="1"/>
        <end position="20"/>
    </location>
</feature>
<dbReference type="Pfam" id="PF03781">
    <property type="entry name" value="FGE-sulfatase"/>
    <property type="match status" value="1"/>
</dbReference>
<dbReference type="InterPro" id="IPR005532">
    <property type="entry name" value="SUMF_dom"/>
</dbReference>
<sequence length="535" mass="58850">MTLAPSSLSFWLAVTLTASAACAQAEPWTENIWNPKPDGEDIILPMPCEGSMAFRRVEIPLAGPLDDLPITLGQDSGDWGVIEHSYPAFIAGSFSDKKAKGRYYLMAKYELTALQYQAITQGTCPTPSRKLSVPVTGVSWFDAVGAADKYNQWLRSHAMNALPQEDGSAGFLRLPTEVEWEFAARGGLKVNSAEFRDQHYPMDDIKNFEWYSGAQSSNGRVQLIGLLQPNPLGLYDMLGNVSEMMFNPFYLNKLNRLHGQAGGVVVRGGNFLSGPTEIRSATRKEVNYYDQTAPSISKTTGIRLVLVAPTLTSTDKVKQLEKSWENLGAASPAAATKADDAKDTVKALGSLASNVDDAALKQQLKNLENQLRASNQKQQEERDQSIRASLNLGSFLCTKLQDDGRFLDFLNHNYALLCKNAETNDANCALRKTKLSEQTDRLQQLTSYYASSLVDAATLYGTDDLKSQTAVFEQMLTLNKRLSGLRPFLNAHWQNQQHYLANGKIDTAGWLESCKQVSTGNAPQADAPAKIAEKK</sequence>
<comment type="caution">
    <text evidence="4">The sequence shown here is derived from an EMBL/GenBank/DDBJ whole genome shotgun (WGS) entry which is preliminary data.</text>
</comment>
<dbReference type="InterPro" id="IPR042095">
    <property type="entry name" value="SUMF_sf"/>
</dbReference>
<evidence type="ECO:0000256" key="2">
    <source>
        <dbReference type="SAM" id="SignalP"/>
    </source>
</evidence>
<reference evidence="5" key="1">
    <citation type="submission" date="2023-07" db="EMBL/GenBank/DDBJ databases">
        <title>Structural and functional analysis of rice phyllospheric bacteria for their antimicrobial properties and defense elicitation against blast disease.</title>
        <authorList>
            <person name="Sahu K.P."/>
            <person name="Asharani P."/>
            <person name="Kumar M."/>
            <person name="Reddy B."/>
            <person name="Kumar A."/>
        </authorList>
    </citation>
    <scope>NUCLEOTIDE SEQUENCE [LARGE SCALE GENOMIC DNA]</scope>
    <source>
        <strain evidence="5">OsEp_Plm_30P10</strain>
    </source>
</reference>
<proteinExistence type="predicted"/>
<evidence type="ECO:0000256" key="1">
    <source>
        <dbReference type="SAM" id="Coils"/>
    </source>
</evidence>
<evidence type="ECO:0000313" key="4">
    <source>
        <dbReference type="EMBL" id="MDZ7279156.1"/>
    </source>
</evidence>
<dbReference type="InterPro" id="IPR051043">
    <property type="entry name" value="Sulfatase_Mod_Factor_Kinase"/>
</dbReference>
<feature type="coiled-coil region" evidence="1">
    <location>
        <begin position="357"/>
        <end position="384"/>
    </location>
</feature>
<dbReference type="Gene3D" id="3.90.1580.10">
    <property type="entry name" value="paralog of FGE (formylglycine-generating enzyme)"/>
    <property type="match status" value="1"/>
</dbReference>
<keyword evidence="1" id="KW-0175">Coiled coil</keyword>
<keyword evidence="2" id="KW-0732">Signal</keyword>
<dbReference type="PANTHER" id="PTHR23150">
    <property type="entry name" value="SULFATASE MODIFYING FACTOR 1, 2"/>
    <property type="match status" value="1"/>
</dbReference>
<protein>
    <submittedName>
        <fullName evidence="4">Formylglycine-generating enzyme family protein</fullName>
    </submittedName>
</protein>
<evidence type="ECO:0000313" key="5">
    <source>
        <dbReference type="Proteomes" id="UP001288620"/>
    </source>
</evidence>
<feature type="chain" id="PRO_5046668718" evidence="2">
    <location>
        <begin position="21"/>
        <end position="535"/>
    </location>
</feature>
<dbReference type="PANTHER" id="PTHR23150:SF19">
    <property type="entry name" value="FORMYLGLYCINE-GENERATING ENZYME"/>
    <property type="match status" value="1"/>
</dbReference>
<name>A0ABU5LHF3_9GAMM</name>
<dbReference type="InterPro" id="IPR016187">
    <property type="entry name" value="CTDL_fold"/>
</dbReference>